<dbReference type="Proteomes" id="UP000035996">
    <property type="component" value="Unassembled WGS sequence"/>
</dbReference>
<gene>
    <name evidence="2" type="ORF">AB986_12820</name>
</gene>
<dbReference type="OrthoDB" id="48766at2"/>
<proteinExistence type="predicted"/>
<name>A0A0J6FR49_9BACL</name>
<keyword evidence="3" id="KW-1185">Reference proteome</keyword>
<evidence type="ECO:0000259" key="1">
    <source>
        <dbReference type="Pfam" id="PF07872"/>
    </source>
</evidence>
<sequence length="72" mass="7805">MATSSLMNTQLRLVLETGVDENGKSIFRSKNFNNIKPSATPDALFAVALALAPLQQHSLFAVERNDSSDLQA</sequence>
<feature type="domain" description="DUF1659" evidence="1">
    <location>
        <begin position="2"/>
        <end position="71"/>
    </location>
</feature>
<reference evidence="2" key="1">
    <citation type="submission" date="2015-06" db="EMBL/GenBank/DDBJ databases">
        <authorList>
            <person name="Liu B."/>
            <person name="Wang J."/>
            <person name="Zhu Y."/>
            <person name="Liu G."/>
            <person name="Chen Q."/>
            <person name="Zheng C."/>
            <person name="Che J."/>
            <person name="Ge C."/>
            <person name="Shi H."/>
            <person name="Pan Z."/>
            <person name="Liu X."/>
        </authorList>
    </citation>
    <scope>NUCLEOTIDE SEQUENCE [LARGE SCALE GENOMIC DNA]</scope>
    <source>
        <strain evidence="2">DSM 16346</strain>
    </source>
</reference>
<dbReference type="AlphaFoldDB" id="A0A0J6FR49"/>
<evidence type="ECO:0000313" key="2">
    <source>
        <dbReference type="EMBL" id="KMM36802.1"/>
    </source>
</evidence>
<dbReference type="RefSeq" id="WP_048311513.1">
    <property type="nucleotide sequence ID" value="NZ_CP119526.1"/>
</dbReference>
<protein>
    <recommendedName>
        <fullName evidence="1">DUF1659 domain-containing protein</fullName>
    </recommendedName>
</protein>
<dbReference type="STRING" id="157733.AB986_12820"/>
<evidence type="ECO:0000313" key="3">
    <source>
        <dbReference type="Proteomes" id="UP000035996"/>
    </source>
</evidence>
<organism evidence="2 3">
    <name type="scientific">Guptibacillus hwajinpoensis</name>
    <dbReference type="NCBI Taxonomy" id="208199"/>
    <lineage>
        <taxon>Bacteria</taxon>
        <taxon>Bacillati</taxon>
        <taxon>Bacillota</taxon>
        <taxon>Bacilli</taxon>
        <taxon>Bacillales</taxon>
        <taxon>Guptibacillaceae</taxon>
        <taxon>Guptibacillus</taxon>
    </lineage>
</organism>
<comment type="caution">
    <text evidence="2">The sequence shown here is derived from an EMBL/GenBank/DDBJ whole genome shotgun (WGS) entry which is preliminary data.</text>
</comment>
<accession>A0A0J6FR49</accession>
<dbReference type="EMBL" id="LELK01000004">
    <property type="protein sequence ID" value="KMM36802.1"/>
    <property type="molecule type" value="Genomic_DNA"/>
</dbReference>
<dbReference type="Pfam" id="PF07872">
    <property type="entry name" value="DUF1659"/>
    <property type="match status" value="1"/>
</dbReference>
<dbReference type="InterPro" id="IPR012454">
    <property type="entry name" value="DUF1659"/>
</dbReference>